<evidence type="ECO:0000313" key="3">
    <source>
        <dbReference type="Proteomes" id="UP001054945"/>
    </source>
</evidence>
<sequence length="250" mass="28312">MEPPVSLRITGSSALRLGEGVAPALPINRGVWRASSIHHGGAPELSSLPQKGPEGREEHGERRRRNRPLDSNFRQGKRVSATYQTCHVKTATSCFFRQRGFCDNSLLSPTGRDEGQFAVGLWRTRRKQMTKPVETRNNLKEKPLIIRLLGSNQSDYYFPFANDVQSSVLHIFYHTTWVPHYETLLPVTRENIVPRYLIGCRANGDMQLRDTEGRIFNDVSLCSACVLTEDVFSRVAKLEEMGMLRKKGVI</sequence>
<gene>
    <name evidence="2" type="ORF">CEXT_762061</name>
</gene>
<evidence type="ECO:0000256" key="1">
    <source>
        <dbReference type="SAM" id="MobiDB-lite"/>
    </source>
</evidence>
<reference evidence="2 3" key="1">
    <citation type="submission" date="2021-06" db="EMBL/GenBank/DDBJ databases">
        <title>Caerostris extrusa draft genome.</title>
        <authorList>
            <person name="Kono N."/>
            <person name="Arakawa K."/>
        </authorList>
    </citation>
    <scope>NUCLEOTIDE SEQUENCE [LARGE SCALE GENOMIC DNA]</scope>
</reference>
<evidence type="ECO:0000313" key="2">
    <source>
        <dbReference type="EMBL" id="GIY35406.1"/>
    </source>
</evidence>
<comment type="caution">
    <text evidence="2">The sequence shown here is derived from an EMBL/GenBank/DDBJ whole genome shotgun (WGS) entry which is preliminary data.</text>
</comment>
<keyword evidence="3" id="KW-1185">Reference proteome</keyword>
<protein>
    <submittedName>
        <fullName evidence="2">Uncharacterized protein</fullName>
    </submittedName>
</protein>
<feature type="region of interest" description="Disordered" evidence="1">
    <location>
        <begin position="38"/>
        <end position="76"/>
    </location>
</feature>
<organism evidence="2 3">
    <name type="scientific">Caerostris extrusa</name>
    <name type="common">Bark spider</name>
    <name type="synonym">Caerostris bankana</name>
    <dbReference type="NCBI Taxonomy" id="172846"/>
    <lineage>
        <taxon>Eukaryota</taxon>
        <taxon>Metazoa</taxon>
        <taxon>Ecdysozoa</taxon>
        <taxon>Arthropoda</taxon>
        <taxon>Chelicerata</taxon>
        <taxon>Arachnida</taxon>
        <taxon>Araneae</taxon>
        <taxon>Araneomorphae</taxon>
        <taxon>Entelegynae</taxon>
        <taxon>Araneoidea</taxon>
        <taxon>Araneidae</taxon>
        <taxon>Caerostris</taxon>
    </lineage>
</organism>
<dbReference type="Proteomes" id="UP001054945">
    <property type="component" value="Unassembled WGS sequence"/>
</dbReference>
<dbReference type="EMBL" id="BPLR01009907">
    <property type="protein sequence ID" value="GIY35406.1"/>
    <property type="molecule type" value="Genomic_DNA"/>
</dbReference>
<accession>A0AAV4SQB3</accession>
<dbReference type="AlphaFoldDB" id="A0AAV4SQB3"/>
<name>A0AAV4SQB3_CAEEX</name>
<proteinExistence type="predicted"/>